<feature type="region of interest" description="Disordered" evidence="1">
    <location>
        <begin position="15"/>
        <end position="89"/>
    </location>
</feature>
<sequence>MSARQQRSCEFVQTLITRRTTGLPTRQQPHPYKYSPSHTHQPLNQTPIPPPQHSTMSTAEPNDTPRTQPPPSLSIRLHLRGGATDANVQ</sequence>
<dbReference type="EMBL" id="MU001632">
    <property type="protein sequence ID" value="KAF2486495.1"/>
    <property type="molecule type" value="Genomic_DNA"/>
</dbReference>
<evidence type="ECO:0000256" key="1">
    <source>
        <dbReference type="SAM" id="MobiDB-lite"/>
    </source>
</evidence>
<dbReference type="AlphaFoldDB" id="A0A6A6Q2G4"/>
<keyword evidence="3" id="KW-1185">Reference proteome</keyword>
<reference evidence="2" key="1">
    <citation type="journal article" date="2020" name="Stud. Mycol.">
        <title>101 Dothideomycetes genomes: a test case for predicting lifestyles and emergence of pathogens.</title>
        <authorList>
            <person name="Haridas S."/>
            <person name="Albert R."/>
            <person name="Binder M."/>
            <person name="Bloem J."/>
            <person name="Labutti K."/>
            <person name="Salamov A."/>
            <person name="Andreopoulos B."/>
            <person name="Baker S."/>
            <person name="Barry K."/>
            <person name="Bills G."/>
            <person name="Bluhm B."/>
            <person name="Cannon C."/>
            <person name="Castanera R."/>
            <person name="Culley D."/>
            <person name="Daum C."/>
            <person name="Ezra D."/>
            <person name="Gonzalez J."/>
            <person name="Henrissat B."/>
            <person name="Kuo A."/>
            <person name="Liang C."/>
            <person name="Lipzen A."/>
            <person name="Lutzoni F."/>
            <person name="Magnuson J."/>
            <person name="Mondo S."/>
            <person name="Nolan M."/>
            <person name="Ohm R."/>
            <person name="Pangilinan J."/>
            <person name="Park H.-J."/>
            <person name="Ramirez L."/>
            <person name="Alfaro M."/>
            <person name="Sun H."/>
            <person name="Tritt A."/>
            <person name="Yoshinaga Y."/>
            <person name="Zwiers L.-H."/>
            <person name="Turgeon B."/>
            <person name="Goodwin S."/>
            <person name="Spatafora J."/>
            <person name="Crous P."/>
            <person name="Grigoriev I."/>
        </authorList>
    </citation>
    <scope>NUCLEOTIDE SEQUENCE</scope>
    <source>
        <strain evidence="2">CBS 113389</strain>
    </source>
</reference>
<evidence type="ECO:0000313" key="2">
    <source>
        <dbReference type="EMBL" id="KAF2486495.1"/>
    </source>
</evidence>
<feature type="compositionally biased region" description="Polar residues" evidence="1">
    <location>
        <begin position="15"/>
        <end position="28"/>
    </location>
</feature>
<dbReference type="RefSeq" id="XP_033593064.1">
    <property type="nucleotide sequence ID" value="XM_033732683.1"/>
</dbReference>
<feature type="compositionally biased region" description="Polar residues" evidence="1">
    <location>
        <begin position="36"/>
        <end position="46"/>
    </location>
</feature>
<feature type="compositionally biased region" description="Polar residues" evidence="1">
    <location>
        <begin position="53"/>
        <end position="66"/>
    </location>
</feature>
<evidence type="ECO:0000313" key="3">
    <source>
        <dbReference type="Proteomes" id="UP000799767"/>
    </source>
</evidence>
<organism evidence="2 3">
    <name type="scientific">Neohortaea acidophila</name>
    <dbReference type="NCBI Taxonomy" id="245834"/>
    <lineage>
        <taxon>Eukaryota</taxon>
        <taxon>Fungi</taxon>
        <taxon>Dikarya</taxon>
        <taxon>Ascomycota</taxon>
        <taxon>Pezizomycotina</taxon>
        <taxon>Dothideomycetes</taxon>
        <taxon>Dothideomycetidae</taxon>
        <taxon>Mycosphaerellales</taxon>
        <taxon>Teratosphaeriaceae</taxon>
        <taxon>Neohortaea</taxon>
    </lineage>
</organism>
<gene>
    <name evidence="2" type="ORF">BDY17DRAFT_291596</name>
</gene>
<dbReference type="GeneID" id="54473685"/>
<protein>
    <submittedName>
        <fullName evidence="2">Uncharacterized protein</fullName>
    </submittedName>
</protein>
<accession>A0A6A6Q2G4</accession>
<dbReference type="Proteomes" id="UP000799767">
    <property type="component" value="Unassembled WGS sequence"/>
</dbReference>
<name>A0A6A6Q2G4_9PEZI</name>
<proteinExistence type="predicted"/>